<evidence type="ECO:0000256" key="1">
    <source>
        <dbReference type="SAM" id="SignalP"/>
    </source>
</evidence>
<name>A0A7W4Z9J7_9GAMM</name>
<reference evidence="2 3" key="1">
    <citation type="submission" date="2020-08" db="EMBL/GenBank/DDBJ databases">
        <title>Genomic Encyclopedia of Type Strains, Phase III (KMG-III): the genomes of soil and plant-associated and newly described type strains.</title>
        <authorList>
            <person name="Whitman W."/>
        </authorList>
    </citation>
    <scope>NUCLEOTIDE SEQUENCE [LARGE SCALE GENOMIC DNA]</scope>
    <source>
        <strain evidence="2 3">CECT 8799</strain>
    </source>
</reference>
<comment type="caution">
    <text evidence="2">The sequence shown here is derived from an EMBL/GenBank/DDBJ whole genome shotgun (WGS) entry which is preliminary data.</text>
</comment>
<organism evidence="2 3">
    <name type="scientific">Microbulbifer rhizosphaerae</name>
    <dbReference type="NCBI Taxonomy" id="1562603"/>
    <lineage>
        <taxon>Bacteria</taxon>
        <taxon>Pseudomonadati</taxon>
        <taxon>Pseudomonadota</taxon>
        <taxon>Gammaproteobacteria</taxon>
        <taxon>Cellvibrionales</taxon>
        <taxon>Microbulbiferaceae</taxon>
        <taxon>Microbulbifer</taxon>
    </lineage>
</organism>
<sequence length="314" mass="33235">MLLRANSTLLALGLLCIWTSGTTAQPGDPCNTDTYLGVCGLTNPNVFTYDSQSPDVGQIPFSVRSYNQFFIWSFPVNYTVTVQGAANGTNFLLSAPGGQAAISMDFTDSNGATSDLLPDTPSAAFQGSINAEPVFIDVILETNGATLLPDTYTGIFQLSLNQQGCLDCRSISDIELIIELVVAPEIRISGLSDMAIDANLTGLTEAQQTFCVYSQGGAPFGIAAGSANGNGSFLLTGNVDQIEYETWMESLSSGGPEQLTEGQPSALSWSGSLWDECTGSGENMQISIRIQQSAITDAMESSYTDTLTLTVELD</sequence>
<dbReference type="EMBL" id="JACHWZ010000012">
    <property type="protein sequence ID" value="MBB3061903.1"/>
    <property type="molecule type" value="Genomic_DNA"/>
</dbReference>
<evidence type="ECO:0000313" key="3">
    <source>
        <dbReference type="Proteomes" id="UP000535937"/>
    </source>
</evidence>
<proteinExistence type="predicted"/>
<gene>
    <name evidence="2" type="ORF">FHS09_002746</name>
</gene>
<dbReference type="Proteomes" id="UP000535937">
    <property type="component" value="Unassembled WGS sequence"/>
</dbReference>
<feature type="chain" id="PRO_5030650697" description="Spore Coat Protein U domain-containing protein" evidence="1">
    <location>
        <begin position="25"/>
        <end position="314"/>
    </location>
</feature>
<accession>A0A7W4Z9J7</accession>
<feature type="signal peptide" evidence="1">
    <location>
        <begin position="1"/>
        <end position="24"/>
    </location>
</feature>
<keyword evidence="3" id="KW-1185">Reference proteome</keyword>
<dbReference type="AlphaFoldDB" id="A0A7W4Z9J7"/>
<evidence type="ECO:0000313" key="2">
    <source>
        <dbReference type="EMBL" id="MBB3061903.1"/>
    </source>
</evidence>
<dbReference type="RefSeq" id="WP_183460722.1">
    <property type="nucleotide sequence ID" value="NZ_JACHWZ010000012.1"/>
</dbReference>
<evidence type="ECO:0008006" key="4">
    <source>
        <dbReference type="Google" id="ProtNLM"/>
    </source>
</evidence>
<protein>
    <recommendedName>
        <fullName evidence="4">Spore Coat Protein U domain-containing protein</fullName>
    </recommendedName>
</protein>
<keyword evidence="1" id="KW-0732">Signal</keyword>